<dbReference type="InterPro" id="IPR013087">
    <property type="entry name" value="Znf_C2H2_type"/>
</dbReference>
<dbReference type="SMART" id="SM00355">
    <property type="entry name" value="ZnF_C2H2"/>
    <property type="match status" value="2"/>
</dbReference>
<name>A0A8T0F8Z1_ARGBR</name>
<feature type="domain" description="C2H2-type" evidence="3">
    <location>
        <begin position="10"/>
        <end position="38"/>
    </location>
</feature>
<sequence length="1074" mass="114598">MEHEQPINAYVCQYCKGSFDQLENLNKHVQKIHTVSSSGKENRICPLCGTQCLRIEGYRNHLRHIHGHNEEGQVVLFKSFNDFLVWKNELEKRNYCKYVMREPPKKLPSNDKTHIYRCDSSVGSMREKKSGVAVKDSCPAVITAIESTKTKGVKIEHWNTHVGHIIPIEEDELDAAIGSLGTTEIVLTSDQKYQFEGQSPDGNIFFITESNDSSLSETFVKEVSKKSSNLFQNTNNKIPDNFSKPASQKFSYKKDPTKKSGSFSYSLASVACMKPSAKKKIVTPPPITTTSSVADNVSTAITNSDVLSPAPASSVATSEVELVTESIDDAITDISSNNDIPIISSNTDTPVISSNTDTPVISSNIDTPVVSSNTDAPVISKEEETPATPATTSENVSIANTTPITNQTFEFINDGSLSGQVVLLNSLPGQNNNQNVMVGSDQKFISIGPAINVGTVSPKKGKTSKKSRNTVAPSQIIVIPTATEKENVSSVKNILDVPQNPVCHDNVIKSPTASNKSSGPSILKRTKKAVQKPPKKSASSSVKNITFGTKNAIEKTISAEQKLSLGLNPSLDVTIIEAVEPAQSTVNTFPGNVKIANSSAPTANSTSMKLVSNIQNTSITNSTLTASKPVSSVAQNSVPSSISNIPQVNPILLNSFPPGQTFMSINNNLIPIGTPAAPLLPSNFSPGIVLTPPVPPSPITRPVRPRMTFPRPPAKNKMTYSRLASRLPVSSSTPIESSDKKSQSKQTNTGPATCIKIPPHTSTVPLLLIPNSGSQIGPTVPFSSPFVASSVNSTLSSTVRTNKTQPIISSPLIPGGVCSVLPRPLISNSNLPIFTHLPPGAQLIPTPIISGIPASFLNNNGPQTTKPLLQNLPILTSTAQQVPKSILQNVSLAAPLIGQPPVASKTIVSTTVSNTIKVQKVQLPFSKIITTNSNATLKNITSVSTNLSESTNVSSVVLNTQPISSAPAINIPPLASIAGRKPGSVIFESQGDMYMLEPVEDNLQISNNNSVSNITNKISTAVLNVSENKEAKKSNEMRESASDGNKANLSSLQKEKSLEGQSILDTKVDGKETF</sequence>
<evidence type="ECO:0000259" key="3">
    <source>
        <dbReference type="PROSITE" id="PS50157"/>
    </source>
</evidence>
<feature type="compositionally biased region" description="Polar residues" evidence="2">
    <location>
        <begin position="359"/>
        <end position="375"/>
    </location>
</feature>
<keyword evidence="5" id="KW-1185">Reference proteome</keyword>
<gene>
    <name evidence="4" type="ORF">HNY73_009259</name>
</gene>
<feature type="region of interest" description="Disordered" evidence="2">
    <location>
        <begin position="696"/>
        <end position="756"/>
    </location>
</feature>
<evidence type="ECO:0000313" key="4">
    <source>
        <dbReference type="EMBL" id="KAF8787684.1"/>
    </source>
</evidence>
<dbReference type="GO" id="GO:0008270">
    <property type="term" value="F:zinc ion binding"/>
    <property type="evidence" value="ECO:0007669"/>
    <property type="project" value="UniProtKB-KW"/>
</dbReference>
<dbReference type="InterPro" id="IPR052797">
    <property type="entry name" value="RegFact_GeneExpr_CellDeath"/>
</dbReference>
<feature type="compositionally biased region" description="Basic and acidic residues" evidence="2">
    <location>
        <begin position="1028"/>
        <end position="1041"/>
    </location>
</feature>
<keyword evidence="1" id="KW-0863">Zinc-finger</keyword>
<dbReference type="PANTHER" id="PTHR33936:SF25">
    <property type="entry name" value="C2H2-TYPE DOMAIN-CONTAINING PROTEIN"/>
    <property type="match status" value="1"/>
</dbReference>
<feature type="compositionally biased region" description="Polar residues" evidence="2">
    <location>
        <begin position="1042"/>
        <end position="1052"/>
    </location>
</feature>
<proteinExistence type="predicted"/>
<feature type="region of interest" description="Disordered" evidence="2">
    <location>
        <begin position="505"/>
        <end position="542"/>
    </location>
</feature>
<dbReference type="EMBL" id="JABXBU010000015">
    <property type="protein sequence ID" value="KAF8787684.1"/>
    <property type="molecule type" value="Genomic_DNA"/>
</dbReference>
<dbReference type="Gene3D" id="3.30.160.60">
    <property type="entry name" value="Classic Zinc Finger"/>
    <property type="match status" value="1"/>
</dbReference>
<dbReference type="PANTHER" id="PTHR33936">
    <property type="entry name" value="PROTEIN CBG17840"/>
    <property type="match status" value="1"/>
</dbReference>
<evidence type="ECO:0000313" key="5">
    <source>
        <dbReference type="Proteomes" id="UP000807504"/>
    </source>
</evidence>
<accession>A0A8T0F8Z1</accession>
<dbReference type="Proteomes" id="UP000807504">
    <property type="component" value="Unassembled WGS sequence"/>
</dbReference>
<feature type="compositionally biased region" description="Polar residues" evidence="2">
    <location>
        <begin position="509"/>
        <end position="520"/>
    </location>
</feature>
<reference evidence="4" key="2">
    <citation type="submission" date="2020-06" db="EMBL/GenBank/DDBJ databases">
        <authorList>
            <person name="Sheffer M."/>
        </authorList>
    </citation>
    <scope>NUCLEOTIDE SEQUENCE</scope>
</reference>
<dbReference type="PROSITE" id="PS00028">
    <property type="entry name" value="ZINC_FINGER_C2H2_1"/>
    <property type="match status" value="2"/>
</dbReference>
<keyword evidence="1" id="KW-0479">Metal-binding</keyword>
<feature type="region of interest" description="Disordered" evidence="2">
    <location>
        <begin position="359"/>
        <end position="399"/>
    </location>
</feature>
<feature type="compositionally biased region" description="Basic residues" evidence="2">
    <location>
        <begin position="524"/>
        <end position="535"/>
    </location>
</feature>
<reference evidence="4" key="1">
    <citation type="journal article" date="2020" name="bioRxiv">
        <title>Chromosome-level reference genome of the European wasp spider Argiope bruennichi: a resource for studies on range expansion and evolutionary adaptation.</title>
        <authorList>
            <person name="Sheffer M.M."/>
            <person name="Hoppe A."/>
            <person name="Krehenwinkel H."/>
            <person name="Uhl G."/>
            <person name="Kuss A.W."/>
            <person name="Jensen L."/>
            <person name="Jensen C."/>
            <person name="Gillespie R.G."/>
            <person name="Hoff K.J."/>
            <person name="Prost S."/>
        </authorList>
    </citation>
    <scope>NUCLEOTIDE SEQUENCE</scope>
</reference>
<dbReference type="AlphaFoldDB" id="A0A8T0F8Z1"/>
<evidence type="ECO:0000256" key="1">
    <source>
        <dbReference type="PROSITE-ProRule" id="PRU00042"/>
    </source>
</evidence>
<keyword evidence="1" id="KW-0862">Zinc</keyword>
<dbReference type="PROSITE" id="PS50157">
    <property type="entry name" value="ZINC_FINGER_C2H2_2"/>
    <property type="match status" value="1"/>
</dbReference>
<protein>
    <recommendedName>
        <fullName evidence="3">C2H2-type domain-containing protein</fullName>
    </recommendedName>
</protein>
<feature type="region of interest" description="Disordered" evidence="2">
    <location>
        <begin position="1028"/>
        <end position="1074"/>
    </location>
</feature>
<organism evidence="4 5">
    <name type="scientific">Argiope bruennichi</name>
    <name type="common">Wasp spider</name>
    <name type="synonym">Aranea bruennichi</name>
    <dbReference type="NCBI Taxonomy" id="94029"/>
    <lineage>
        <taxon>Eukaryota</taxon>
        <taxon>Metazoa</taxon>
        <taxon>Ecdysozoa</taxon>
        <taxon>Arthropoda</taxon>
        <taxon>Chelicerata</taxon>
        <taxon>Arachnida</taxon>
        <taxon>Araneae</taxon>
        <taxon>Araneomorphae</taxon>
        <taxon>Entelegynae</taxon>
        <taxon>Araneoidea</taxon>
        <taxon>Araneidae</taxon>
        <taxon>Argiope</taxon>
    </lineage>
</organism>
<evidence type="ECO:0000256" key="2">
    <source>
        <dbReference type="SAM" id="MobiDB-lite"/>
    </source>
</evidence>
<comment type="caution">
    <text evidence="4">The sequence shown here is derived from an EMBL/GenBank/DDBJ whole genome shotgun (WGS) entry which is preliminary data.</text>
</comment>